<evidence type="ECO:0000313" key="1">
    <source>
        <dbReference type="EMBL" id="MBB6211367.1"/>
    </source>
</evidence>
<protein>
    <submittedName>
        <fullName evidence="1">Uncharacterized protein</fullName>
    </submittedName>
</protein>
<reference evidence="1 2" key="1">
    <citation type="submission" date="2020-08" db="EMBL/GenBank/DDBJ databases">
        <title>Genomic Encyclopedia of Type Strains, Phase IV (KMG-IV): sequencing the most valuable type-strain genomes for metagenomic binning, comparative biology and taxonomic classification.</title>
        <authorList>
            <person name="Goeker M."/>
        </authorList>
    </citation>
    <scope>NUCLEOTIDE SEQUENCE [LARGE SCALE GENOMIC DNA]</scope>
    <source>
        <strain evidence="1 2">DSM 11590</strain>
    </source>
</reference>
<accession>A0A7X0DPK8</accession>
<evidence type="ECO:0000313" key="2">
    <source>
        <dbReference type="Proteomes" id="UP000544872"/>
    </source>
</evidence>
<name>A0A7X0DPK8_NOVIT</name>
<organism evidence="1 2">
    <name type="scientific">Novispirillum itersonii</name>
    <name type="common">Aquaspirillum itersonii</name>
    <dbReference type="NCBI Taxonomy" id="189"/>
    <lineage>
        <taxon>Bacteria</taxon>
        <taxon>Pseudomonadati</taxon>
        <taxon>Pseudomonadota</taxon>
        <taxon>Alphaproteobacteria</taxon>
        <taxon>Rhodospirillales</taxon>
        <taxon>Novispirillaceae</taxon>
        <taxon>Novispirillum</taxon>
    </lineage>
</organism>
<dbReference type="RefSeq" id="WP_184264189.1">
    <property type="nucleotide sequence ID" value="NZ_JACIIX010000011.1"/>
</dbReference>
<dbReference type="Proteomes" id="UP000544872">
    <property type="component" value="Unassembled WGS sequence"/>
</dbReference>
<proteinExistence type="predicted"/>
<keyword evidence="2" id="KW-1185">Reference proteome</keyword>
<comment type="caution">
    <text evidence="1">The sequence shown here is derived from an EMBL/GenBank/DDBJ whole genome shotgun (WGS) entry which is preliminary data.</text>
</comment>
<gene>
    <name evidence="1" type="ORF">FHS48_002806</name>
</gene>
<sequence length="98" mass="10379">MPLRRLRVPALLFAVAVVWGGVQCLPVVPDEWAHPIWREAAGALGIAGSGVISADPEKTVNALIRLMTYVDLPGKSGEGTGLYAASLRAVLSNWMGLI</sequence>
<dbReference type="EMBL" id="JACIIX010000011">
    <property type="protein sequence ID" value="MBB6211367.1"/>
    <property type="molecule type" value="Genomic_DNA"/>
</dbReference>
<dbReference type="AlphaFoldDB" id="A0A7X0DPK8"/>